<name>A0A1Q8Q3J3_9BACI</name>
<feature type="chain" id="PRO_5038441653" description="Sugar ABC transporter substrate-binding protein" evidence="1">
    <location>
        <begin position="20"/>
        <end position="461"/>
    </location>
</feature>
<protein>
    <recommendedName>
        <fullName evidence="4">Sugar ABC transporter substrate-binding protein</fullName>
    </recommendedName>
</protein>
<evidence type="ECO:0000313" key="2">
    <source>
        <dbReference type="EMBL" id="OLN21926.1"/>
    </source>
</evidence>
<dbReference type="OrthoDB" id="9782846at2"/>
<dbReference type="InterPro" id="IPR050490">
    <property type="entry name" value="Bact_solute-bd_prot1"/>
</dbReference>
<proteinExistence type="predicted"/>
<reference evidence="2 3" key="1">
    <citation type="submission" date="2016-12" db="EMBL/GenBank/DDBJ databases">
        <title>Domibacillus antri genome sequencing.</title>
        <authorList>
            <person name="Verma A."/>
            <person name="Krishnamurthi S."/>
        </authorList>
    </citation>
    <scope>NUCLEOTIDE SEQUENCE [LARGE SCALE GENOMIC DNA]</scope>
    <source>
        <strain evidence="2 3">XD80</strain>
    </source>
</reference>
<dbReference type="PANTHER" id="PTHR43649:SF12">
    <property type="entry name" value="DIACETYLCHITOBIOSE BINDING PROTEIN DASA"/>
    <property type="match status" value="1"/>
</dbReference>
<dbReference type="STRING" id="1714264.BTO30_12025"/>
<dbReference type="InterPro" id="IPR006059">
    <property type="entry name" value="SBP"/>
</dbReference>
<sequence>MKKFNLFVFLLTFILILTACNGNEGDQTGAGTDSEGNADEDVVTVWTYPHYEGNEETGQQSYEEDLKDLIAEFEAENPGVKVKHEILSWAEGGKKFTAALNSGNPPDVFFSLFDEKYVNTGLAVPLTDYVTEEDLADLNDFGEQMYTYEDQLWGFPHYISVHTWGGNRAMLEEAGVDVEKIQQEGWTWDEFYEIAKKGTKTVEGKEVYGFVTQGQNEETYTQLMMQNGVRNMVSEDGEFMFKGDKALETLSFLERLRNDGIMPKETGGIDPAKADVMFNNGQAMIYGRTGPYKIRENENRNADIDAGKVDGEKIDFVLLPLPHNDGEKENAFGGAGGLMLFKQKDDKGEAHTENAAKLLLKLTSTESGKLGATLFIPPSRQSGQEMYKEELKLDTPNGQFVQRYITTLTPGAKLPEAIVQNAGKLKTESVIPNYQSFIIGNATAEETVKAWEDYAKTLGFK</sequence>
<evidence type="ECO:0008006" key="4">
    <source>
        <dbReference type="Google" id="ProtNLM"/>
    </source>
</evidence>
<organism evidence="2 3">
    <name type="scientific">Domibacillus antri</name>
    <dbReference type="NCBI Taxonomy" id="1714264"/>
    <lineage>
        <taxon>Bacteria</taxon>
        <taxon>Bacillati</taxon>
        <taxon>Bacillota</taxon>
        <taxon>Bacilli</taxon>
        <taxon>Bacillales</taxon>
        <taxon>Bacillaceae</taxon>
        <taxon>Domibacillus</taxon>
    </lineage>
</organism>
<dbReference type="Pfam" id="PF01547">
    <property type="entry name" value="SBP_bac_1"/>
    <property type="match status" value="1"/>
</dbReference>
<dbReference type="RefSeq" id="WP_075398976.1">
    <property type="nucleotide sequence ID" value="NZ_MSDU01000027.1"/>
</dbReference>
<dbReference type="PROSITE" id="PS51257">
    <property type="entry name" value="PROKAR_LIPOPROTEIN"/>
    <property type="match status" value="1"/>
</dbReference>
<dbReference type="SUPFAM" id="SSF53850">
    <property type="entry name" value="Periplasmic binding protein-like II"/>
    <property type="match status" value="1"/>
</dbReference>
<keyword evidence="1" id="KW-0732">Signal</keyword>
<evidence type="ECO:0000313" key="3">
    <source>
        <dbReference type="Proteomes" id="UP000185568"/>
    </source>
</evidence>
<comment type="caution">
    <text evidence="2">The sequence shown here is derived from an EMBL/GenBank/DDBJ whole genome shotgun (WGS) entry which is preliminary data.</text>
</comment>
<dbReference type="Proteomes" id="UP000185568">
    <property type="component" value="Unassembled WGS sequence"/>
</dbReference>
<evidence type="ECO:0000256" key="1">
    <source>
        <dbReference type="SAM" id="SignalP"/>
    </source>
</evidence>
<accession>A0A1Q8Q3J3</accession>
<dbReference type="EMBL" id="MSDU01000027">
    <property type="protein sequence ID" value="OLN21926.1"/>
    <property type="molecule type" value="Genomic_DNA"/>
</dbReference>
<dbReference type="PANTHER" id="PTHR43649">
    <property type="entry name" value="ARABINOSE-BINDING PROTEIN-RELATED"/>
    <property type="match status" value="1"/>
</dbReference>
<feature type="signal peptide" evidence="1">
    <location>
        <begin position="1"/>
        <end position="19"/>
    </location>
</feature>
<dbReference type="Gene3D" id="3.40.190.10">
    <property type="entry name" value="Periplasmic binding protein-like II"/>
    <property type="match status" value="1"/>
</dbReference>
<gene>
    <name evidence="2" type="ORF">BTO30_12025</name>
</gene>
<keyword evidence="3" id="KW-1185">Reference proteome</keyword>
<dbReference type="AlphaFoldDB" id="A0A1Q8Q3J3"/>